<gene>
    <name evidence="2" type="ORF">Anas_06817</name>
</gene>
<evidence type="ECO:0000256" key="1">
    <source>
        <dbReference type="SAM" id="MobiDB-lite"/>
    </source>
</evidence>
<proteinExistence type="predicted"/>
<keyword evidence="3" id="KW-1185">Reference proteome</keyword>
<accession>A0A5N5TK28</accession>
<feature type="region of interest" description="Disordered" evidence="1">
    <location>
        <begin position="83"/>
        <end position="117"/>
    </location>
</feature>
<evidence type="ECO:0000313" key="2">
    <source>
        <dbReference type="EMBL" id="KAB7506511.1"/>
    </source>
</evidence>
<reference evidence="2 3" key="1">
    <citation type="journal article" date="2019" name="PLoS Biol.">
        <title>Sex chromosomes control vertical transmission of feminizing Wolbachia symbionts in an isopod.</title>
        <authorList>
            <person name="Becking T."/>
            <person name="Chebbi M.A."/>
            <person name="Giraud I."/>
            <person name="Moumen B."/>
            <person name="Laverre T."/>
            <person name="Caubet Y."/>
            <person name="Peccoud J."/>
            <person name="Gilbert C."/>
            <person name="Cordaux R."/>
        </authorList>
    </citation>
    <scope>NUCLEOTIDE SEQUENCE [LARGE SCALE GENOMIC DNA]</scope>
    <source>
        <strain evidence="2">ANa2</strain>
        <tissue evidence="2">Whole body excluding digestive tract and cuticle</tissue>
    </source>
</reference>
<evidence type="ECO:0000313" key="3">
    <source>
        <dbReference type="Proteomes" id="UP000326759"/>
    </source>
</evidence>
<dbReference type="AlphaFoldDB" id="A0A5N5TK28"/>
<name>A0A5N5TK28_9CRUS</name>
<sequence>MVLSSLASNLDICGIKMDSRAKIPIHTLKKFEHSNFKTNDRKPMKTFQNGLKSYGHIIQDIDLQQNDNNNRRNNSTFPIYETDATEVQCPKETTQRNLRPYQPSASSSSPSVKTESIDKAAKQNLNDMQKEMYVRDRSKVGLRHSLPFVIPGSTTSGGLSGKII</sequence>
<dbReference type="Proteomes" id="UP000326759">
    <property type="component" value="Unassembled WGS sequence"/>
</dbReference>
<protein>
    <submittedName>
        <fullName evidence="2">Uncharacterized protein</fullName>
    </submittedName>
</protein>
<organism evidence="2 3">
    <name type="scientific">Armadillidium nasatum</name>
    <dbReference type="NCBI Taxonomy" id="96803"/>
    <lineage>
        <taxon>Eukaryota</taxon>
        <taxon>Metazoa</taxon>
        <taxon>Ecdysozoa</taxon>
        <taxon>Arthropoda</taxon>
        <taxon>Crustacea</taxon>
        <taxon>Multicrustacea</taxon>
        <taxon>Malacostraca</taxon>
        <taxon>Eumalacostraca</taxon>
        <taxon>Peracarida</taxon>
        <taxon>Isopoda</taxon>
        <taxon>Oniscidea</taxon>
        <taxon>Crinocheta</taxon>
        <taxon>Armadillidiidae</taxon>
        <taxon>Armadillidium</taxon>
    </lineage>
</organism>
<comment type="caution">
    <text evidence="2">The sequence shown here is derived from an EMBL/GenBank/DDBJ whole genome shotgun (WGS) entry which is preliminary data.</text>
</comment>
<dbReference type="EMBL" id="SEYY01000766">
    <property type="protein sequence ID" value="KAB7506511.1"/>
    <property type="molecule type" value="Genomic_DNA"/>
</dbReference>